<dbReference type="Proteomes" id="UP000027178">
    <property type="component" value="Unassembled WGS sequence"/>
</dbReference>
<organism evidence="7 8">
    <name type="scientific">Kitasatospora cheerisanensis KCTC 2395</name>
    <dbReference type="NCBI Taxonomy" id="1348663"/>
    <lineage>
        <taxon>Bacteria</taxon>
        <taxon>Bacillati</taxon>
        <taxon>Actinomycetota</taxon>
        <taxon>Actinomycetes</taxon>
        <taxon>Kitasatosporales</taxon>
        <taxon>Streptomycetaceae</taxon>
        <taxon>Kitasatospora</taxon>
    </lineage>
</organism>
<evidence type="ECO:0000256" key="4">
    <source>
        <dbReference type="PROSITE-ProRule" id="PRU01100"/>
    </source>
</evidence>
<name>A0A066YT85_9ACTN</name>
<protein>
    <recommendedName>
        <fullName evidence="6">GH26 domain-containing protein</fullName>
    </recommendedName>
</protein>
<feature type="active site" description="Proton donor" evidence="4">
    <location>
        <position position="155"/>
    </location>
</feature>
<comment type="caution">
    <text evidence="7">The sequence shown here is derived from an EMBL/GenBank/DDBJ whole genome shotgun (WGS) entry which is preliminary data.</text>
</comment>
<dbReference type="AlphaFoldDB" id="A0A066YT85"/>
<evidence type="ECO:0000256" key="1">
    <source>
        <dbReference type="ARBA" id="ARBA00007754"/>
    </source>
</evidence>
<dbReference type="PATRIC" id="fig|1348663.4.peg.3149"/>
<evidence type="ECO:0000256" key="2">
    <source>
        <dbReference type="ARBA" id="ARBA00022801"/>
    </source>
</evidence>
<dbReference type="InterPro" id="IPR017853">
    <property type="entry name" value="GH"/>
</dbReference>
<evidence type="ECO:0000256" key="5">
    <source>
        <dbReference type="SAM" id="MobiDB-lite"/>
    </source>
</evidence>
<reference evidence="7 8" key="1">
    <citation type="submission" date="2014-05" db="EMBL/GenBank/DDBJ databases">
        <title>Draft Genome Sequence of Kitasatospora cheerisanensis KCTC 2395.</title>
        <authorList>
            <person name="Nam D.H."/>
        </authorList>
    </citation>
    <scope>NUCLEOTIDE SEQUENCE [LARGE SCALE GENOMIC DNA]</scope>
    <source>
        <strain evidence="7 8">KCTC 2395</strain>
    </source>
</reference>
<sequence length="334" mass="36528">MSCSGASDGTGPAGALFGAQPDGGSPSASAPAEAGPPTKAQIMAAPGVFFGVSTYQTPSAAETDAVAAAAGKRPTMLQYFLDWRKEFDPATVQEIYRQGAVPMLTWEPGDAPYAANQPSYATRRIADGAFDPYITRFARAVRDQRWPVVLRFAHEMNGDWYPWSANANGNKPGDYAAAWRHVHDIFAAEHVDNVIWLWSPNVIRGASGDLQKLYPGDAYVDWMGMDAYGFGEATASEVLDPTYIRLREVADKPVFVSETGAMPDPRKAAWITDMFEWISEHPKVPGFVWFEHSVEEGGRYDYRFATDQATRKAFADGLGTLSLRSWPVARPTAS</sequence>
<evidence type="ECO:0000259" key="6">
    <source>
        <dbReference type="PROSITE" id="PS51764"/>
    </source>
</evidence>
<evidence type="ECO:0000313" key="8">
    <source>
        <dbReference type="Proteomes" id="UP000027178"/>
    </source>
</evidence>
<dbReference type="Gene3D" id="3.20.20.80">
    <property type="entry name" value="Glycosidases"/>
    <property type="match status" value="1"/>
</dbReference>
<keyword evidence="2 4" id="KW-0378">Hydrolase</keyword>
<dbReference type="Pfam" id="PF02156">
    <property type="entry name" value="Glyco_hydro_26"/>
    <property type="match status" value="1"/>
</dbReference>
<comment type="similarity">
    <text evidence="1 4">Belongs to the glycosyl hydrolase 26 family.</text>
</comment>
<dbReference type="PANTHER" id="PTHR40079:SF4">
    <property type="entry name" value="GH26 DOMAIN-CONTAINING PROTEIN-RELATED"/>
    <property type="match status" value="1"/>
</dbReference>
<feature type="domain" description="GH26" evidence="6">
    <location>
        <begin position="28"/>
        <end position="314"/>
    </location>
</feature>
<proteinExistence type="inferred from homology"/>
<dbReference type="InterPro" id="IPR000805">
    <property type="entry name" value="Glyco_hydro_26"/>
</dbReference>
<dbReference type="PANTHER" id="PTHR40079">
    <property type="entry name" value="MANNAN ENDO-1,4-BETA-MANNOSIDASE E-RELATED"/>
    <property type="match status" value="1"/>
</dbReference>
<keyword evidence="3 4" id="KW-0326">Glycosidase</keyword>
<feature type="active site" description="Nucleophile" evidence="4">
    <location>
        <position position="258"/>
    </location>
</feature>
<accession>A0A066YT85</accession>
<dbReference type="PRINTS" id="PR00739">
    <property type="entry name" value="GLHYDRLASE26"/>
</dbReference>
<dbReference type="PROSITE" id="PS51764">
    <property type="entry name" value="GH26"/>
    <property type="match status" value="1"/>
</dbReference>
<dbReference type="HOGENOM" id="CLU_038234_1_1_11"/>
<evidence type="ECO:0000313" key="7">
    <source>
        <dbReference type="EMBL" id="KDN84748.1"/>
    </source>
</evidence>
<feature type="compositionally biased region" description="Low complexity" evidence="5">
    <location>
        <begin position="18"/>
        <end position="37"/>
    </location>
</feature>
<dbReference type="InterPro" id="IPR022790">
    <property type="entry name" value="GH26_dom"/>
</dbReference>
<keyword evidence="8" id="KW-1185">Reference proteome</keyword>
<dbReference type="GO" id="GO:0016985">
    <property type="term" value="F:mannan endo-1,4-beta-mannosidase activity"/>
    <property type="evidence" value="ECO:0007669"/>
    <property type="project" value="InterPro"/>
</dbReference>
<gene>
    <name evidence="7" type="ORF">KCH_32750</name>
</gene>
<dbReference type="GO" id="GO:0006080">
    <property type="term" value="P:substituted mannan metabolic process"/>
    <property type="evidence" value="ECO:0007669"/>
    <property type="project" value="InterPro"/>
</dbReference>
<feature type="region of interest" description="Disordered" evidence="5">
    <location>
        <begin position="1"/>
        <end position="38"/>
    </location>
</feature>
<dbReference type="SUPFAM" id="SSF51445">
    <property type="entry name" value="(Trans)glycosidases"/>
    <property type="match status" value="1"/>
</dbReference>
<evidence type="ECO:0000256" key="3">
    <source>
        <dbReference type="ARBA" id="ARBA00023295"/>
    </source>
</evidence>
<dbReference type="eggNOG" id="COG4124">
    <property type="taxonomic scope" value="Bacteria"/>
</dbReference>
<dbReference type="EMBL" id="JNBY01000089">
    <property type="protein sequence ID" value="KDN84748.1"/>
    <property type="molecule type" value="Genomic_DNA"/>
</dbReference>